<organism evidence="6 7">
    <name type="scientific">Labrys monachus</name>
    <dbReference type="NCBI Taxonomy" id="217067"/>
    <lineage>
        <taxon>Bacteria</taxon>
        <taxon>Pseudomonadati</taxon>
        <taxon>Pseudomonadota</taxon>
        <taxon>Alphaproteobacteria</taxon>
        <taxon>Hyphomicrobiales</taxon>
        <taxon>Xanthobacteraceae</taxon>
        <taxon>Labrys</taxon>
    </lineage>
</organism>
<keyword evidence="2" id="KW-0479">Metal-binding</keyword>
<dbReference type="InterPro" id="IPR000086">
    <property type="entry name" value="NUDIX_hydrolase_dom"/>
</dbReference>
<keyword evidence="3" id="KW-0378">Hydrolase</keyword>
<evidence type="ECO:0000256" key="2">
    <source>
        <dbReference type="ARBA" id="ARBA00022723"/>
    </source>
</evidence>
<dbReference type="InterPro" id="IPR015797">
    <property type="entry name" value="NUDIX_hydrolase-like_dom_sf"/>
</dbReference>
<keyword evidence="4" id="KW-0460">Magnesium</keyword>
<dbReference type="EMBL" id="JAUSVK010000001">
    <property type="protein sequence ID" value="MDQ0392225.1"/>
    <property type="molecule type" value="Genomic_DNA"/>
</dbReference>
<dbReference type="Pfam" id="PF00293">
    <property type="entry name" value="NUDIX"/>
    <property type="match status" value="1"/>
</dbReference>
<keyword evidence="7" id="KW-1185">Reference proteome</keyword>
<dbReference type="PANTHER" id="PTHR12629:SF0">
    <property type="entry name" value="DIPHOSPHOINOSITOL-POLYPHOSPHATE DIPHOSPHATASE"/>
    <property type="match status" value="1"/>
</dbReference>
<dbReference type="PANTHER" id="PTHR12629">
    <property type="entry name" value="DIPHOSPHOINOSITOL POLYPHOSPHATE PHOSPHOHYDROLASE"/>
    <property type="match status" value="1"/>
</dbReference>
<dbReference type="RefSeq" id="WP_307425787.1">
    <property type="nucleotide sequence ID" value="NZ_JAUSVK010000001.1"/>
</dbReference>
<comment type="cofactor">
    <cofactor evidence="1">
        <name>Mg(2+)</name>
        <dbReference type="ChEBI" id="CHEBI:18420"/>
    </cofactor>
</comment>
<feature type="domain" description="Nudix hydrolase" evidence="5">
    <location>
        <begin position="8"/>
        <end position="121"/>
    </location>
</feature>
<protein>
    <recommendedName>
        <fullName evidence="5">Nudix hydrolase domain-containing protein</fullName>
    </recommendedName>
</protein>
<dbReference type="Gene3D" id="3.90.79.10">
    <property type="entry name" value="Nucleoside Triphosphate Pyrophosphohydrolase"/>
    <property type="match status" value="1"/>
</dbReference>
<evidence type="ECO:0000313" key="7">
    <source>
        <dbReference type="Proteomes" id="UP001237448"/>
    </source>
</evidence>
<proteinExistence type="predicted"/>
<evidence type="ECO:0000259" key="5">
    <source>
        <dbReference type="Pfam" id="PF00293"/>
    </source>
</evidence>
<evidence type="ECO:0000256" key="4">
    <source>
        <dbReference type="ARBA" id="ARBA00022842"/>
    </source>
</evidence>
<reference evidence="6 7" key="1">
    <citation type="submission" date="2023-07" db="EMBL/GenBank/DDBJ databases">
        <title>Genomic Encyclopedia of Type Strains, Phase IV (KMG-IV): sequencing the most valuable type-strain genomes for metagenomic binning, comparative biology and taxonomic classification.</title>
        <authorList>
            <person name="Goeker M."/>
        </authorList>
    </citation>
    <scope>NUCLEOTIDE SEQUENCE [LARGE SCALE GENOMIC DNA]</scope>
    <source>
        <strain evidence="6 7">DSM 5896</strain>
    </source>
</reference>
<evidence type="ECO:0000256" key="1">
    <source>
        <dbReference type="ARBA" id="ARBA00001946"/>
    </source>
</evidence>
<sequence length="150" mass="17094">MTAAELRQVAALPLRRKNGRLEVCLVTTRETRRWTIPKGWPMKDTKDFRSAEIEAEQEAGLIGKAGREPVGNFLYWKRRETQFDLVRVQVYRFDVTGHLAAWREKGEREVRWFAPADAALLVDEVGLSALLAALDEPSEQPSDPLEGMSR</sequence>
<gene>
    <name evidence="6" type="ORF">J3R73_002017</name>
</gene>
<dbReference type="Proteomes" id="UP001237448">
    <property type="component" value="Unassembled WGS sequence"/>
</dbReference>
<dbReference type="CDD" id="cd04666">
    <property type="entry name" value="NUDIX_DIPP2_like_Nudt4"/>
    <property type="match status" value="1"/>
</dbReference>
<name>A0ABU0FC91_9HYPH</name>
<dbReference type="SUPFAM" id="SSF55811">
    <property type="entry name" value="Nudix"/>
    <property type="match status" value="1"/>
</dbReference>
<evidence type="ECO:0000256" key="3">
    <source>
        <dbReference type="ARBA" id="ARBA00022801"/>
    </source>
</evidence>
<accession>A0ABU0FC91</accession>
<evidence type="ECO:0000313" key="6">
    <source>
        <dbReference type="EMBL" id="MDQ0392225.1"/>
    </source>
</evidence>
<dbReference type="InterPro" id="IPR047198">
    <property type="entry name" value="DDP-like_NUDIX"/>
</dbReference>
<comment type="caution">
    <text evidence="6">The sequence shown here is derived from an EMBL/GenBank/DDBJ whole genome shotgun (WGS) entry which is preliminary data.</text>
</comment>